<name>A0ABD3P9S3_9STRA</name>
<comment type="caution">
    <text evidence="17">The sequence shown here is derived from an EMBL/GenBank/DDBJ whole genome shotgun (WGS) entry which is preliminary data.</text>
</comment>
<evidence type="ECO:0000256" key="5">
    <source>
        <dbReference type="ARBA" id="ARBA00005173"/>
    </source>
</evidence>
<proteinExistence type="inferred from homology"/>
<dbReference type="HAMAP" id="MF_00260">
    <property type="entry name" value="Porphobil_deam"/>
    <property type="match status" value="1"/>
</dbReference>
<dbReference type="Proteomes" id="UP001530315">
    <property type="component" value="Unassembled WGS sequence"/>
</dbReference>
<protein>
    <recommendedName>
        <fullName evidence="13">Porphobilinogen deaminase, chloroplastic</fullName>
        <ecNumber evidence="7">2.5.1.61</ecNumber>
    </recommendedName>
    <alternativeName>
        <fullName evidence="12">Hydroxymethylbilane synthase</fullName>
    </alternativeName>
</protein>
<evidence type="ECO:0000256" key="9">
    <source>
        <dbReference type="ARBA" id="ARBA00022640"/>
    </source>
</evidence>
<comment type="cofactor">
    <cofactor evidence="1">
        <name>dipyrromethane</name>
        <dbReference type="ChEBI" id="CHEBI:60342"/>
    </cofactor>
</comment>
<dbReference type="Gene3D" id="3.40.190.10">
    <property type="entry name" value="Periplasmic binding protein-like II"/>
    <property type="match status" value="2"/>
</dbReference>
<evidence type="ECO:0000259" key="16">
    <source>
        <dbReference type="Pfam" id="PF03900"/>
    </source>
</evidence>
<comment type="subcellular location">
    <subcellularLocation>
        <location evidence="3">Plastid</location>
        <location evidence="3">Chloroplast</location>
    </subcellularLocation>
</comment>
<evidence type="ECO:0000256" key="3">
    <source>
        <dbReference type="ARBA" id="ARBA00004229"/>
    </source>
</evidence>
<comment type="similarity">
    <text evidence="6">Belongs to the HMBS family.</text>
</comment>
<evidence type="ECO:0000256" key="13">
    <source>
        <dbReference type="ARBA" id="ARBA00074324"/>
    </source>
</evidence>
<evidence type="ECO:0000259" key="15">
    <source>
        <dbReference type="Pfam" id="PF01379"/>
    </source>
</evidence>
<dbReference type="FunFam" id="3.30.160.40:FF:000001">
    <property type="entry name" value="Porphobilinogen deaminase"/>
    <property type="match status" value="1"/>
</dbReference>
<dbReference type="SUPFAM" id="SSF53850">
    <property type="entry name" value="Periplasmic binding protein-like II"/>
    <property type="match status" value="1"/>
</dbReference>
<dbReference type="EMBL" id="JALLAZ020000929">
    <property type="protein sequence ID" value="KAL3784432.1"/>
    <property type="molecule type" value="Genomic_DNA"/>
</dbReference>
<dbReference type="InterPro" id="IPR000860">
    <property type="entry name" value="HemC"/>
</dbReference>
<reference evidence="17 18" key="1">
    <citation type="submission" date="2024-10" db="EMBL/GenBank/DDBJ databases">
        <title>Updated reference genomes for cyclostephanoid diatoms.</title>
        <authorList>
            <person name="Roberts W.R."/>
            <person name="Alverson A.J."/>
        </authorList>
    </citation>
    <scope>NUCLEOTIDE SEQUENCE [LARGE SCALE GENOMIC DNA]</scope>
    <source>
        <strain evidence="17 18">AJA276-08</strain>
    </source>
</reference>
<dbReference type="GO" id="GO:0006779">
    <property type="term" value="P:porphyrin-containing compound biosynthetic process"/>
    <property type="evidence" value="ECO:0007669"/>
    <property type="project" value="UniProtKB-KW"/>
</dbReference>
<accession>A0ABD3P9S3</accession>
<evidence type="ECO:0000256" key="14">
    <source>
        <dbReference type="SAM" id="SignalP"/>
    </source>
</evidence>
<dbReference type="PANTHER" id="PTHR11557:SF0">
    <property type="entry name" value="PORPHOBILINOGEN DEAMINASE"/>
    <property type="match status" value="1"/>
</dbReference>
<comment type="function">
    <text evidence="2">Tetrapolymerization of the monopyrrole PBG into the hydroxymethylbilane pre-uroporphyrinogen in several discrete steps.</text>
</comment>
<evidence type="ECO:0000256" key="4">
    <source>
        <dbReference type="ARBA" id="ARBA00004735"/>
    </source>
</evidence>
<keyword evidence="9" id="KW-0934">Plastid</keyword>
<dbReference type="PROSITE" id="PS00533">
    <property type="entry name" value="PORPHOBILINOGEN_DEAM"/>
    <property type="match status" value="1"/>
</dbReference>
<dbReference type="InterPro" id="IPR022418">
    <property type="entry name" value="Porphobilinogen_deaminase_C"/>
</dbReference>
<dbReference type="CDD" id="cd13648">
    <property type="entry name" value="PBP2_PBGD_1"/>
    <property type="match status" value="1"/>
</dbReference>
<evidence type="ECO:0000256" key="10">
    <source>
        <dbReference type="ARBA" id="ARBA00022679"/>
    </source>
</evidence>
<sequence>MKLSSALSIALVGTVAAFAPSSSRSDGKNERSEGGGGSLLVCACACAYVADDDANIGDGYETEISSMKTFYRRRSIVIFARKTFSSTDTRRVVSQPRAASRSVANVCFVPSATTTQKLAQALLAENGDAVVPLRIGTRGSPLALAQAYETRRRLIESFPELEAEGAIEICVMKTQGDMILDKSLMELGGKGLFTKELDTALLGNEVDICVHSMKDVPTWLPDGTVLPCNLPREETNDAFITADGRYKRIADLPDGSVIGTASLRRQAQLLARNPTLKCVNFRGNVQTRLRKLDDGVVDATLLAIAGLRRMDMQDCATAVLDWDEMLPAVAQGAIGIQCRSDDERSLGYIGALNHVDTHVCVNCERAFLEALDGNCKTPIAGQARIVDGKIVFRGLIAMPDGSLKYETEATGPIEEAKEIGRKAGEELKARAGENFFQMMVEMSPQQVLGQITK</sequence>
<dbReference type="EC" id="2.5.1.61" evidence="7"/>
<dbReference type="FunFam" id="3.40.190.10:FF:000101">
    <property type="entry name" value="Porphobilinogen deaminase, chloroplastic"/>
    <property type="match status" value="1"/>
</dbReference>
<dbReference type="Gene3D" id="3.30.160.40">
    <property type="entry name" value="Porphobilinogen deaminase, C-terminal domain"/>
    <property type="match status" value="1"/>
</dbReference>
<dbReference type="PANTHER" id="PTHR11557">
    <property type="entry name" value="PORPHOBILINOGEN DEAMINASE"/>
    <property type="match status" value="1"/>
</dbReference>
<evidence type="ECO:0000256" key="12">
    <source>
        <dbReference type="ARBA" id="ARBA00033064"/>
    </source>
</evidence>
<dbReference type="InterPro" id="IPR022419">
    <property type="entry name" value="Porphobilin_deaminase_cofac_BS"/>
</dbReference>
<evidence type="ECO:0000256" key="11">
    <source>
        <dbReference type="ARBA" id="ARBA00023244"/>
    </source>
</evidence>
<keyword evidence="11" id="KW-0627">Porphyrin biosynthesis</keyword>
<dbReference type="GO" id="GO:0046148">
    <property type="term" value="P:pigment biosynthetic process"/>
    <property type="evidence" value="ECO:0007669"/>
    <property type="project" value="UniProtKB-ARBA"/>
</dbReference>
<evidence type="ECO:0000256" key="6">
    <source>
        <dbReference type="ARBA" id="ARBA00005638"/>
    </source>
</evidence>
<dbReference type="Pfam" id="PF01379">
    <property type="entry name" value="Porphobil_deam"/>
    <property type="match status" value="1"/>
</dbReference>
<organism evidence="17 18">
    <name type="scientific">Stephanodiscus triporus</name>
    <dbReference type="NCBI Taxonomy" id="2934178"/>
    <lineage>
        <taxon>Eukaryota</taxon>
        <taxon>Sar</taxon>
        <taxon>Stramenopiles</taxon>
        <taxon>Ochrophyta</taxon>
        <taxon>Bacillariophyta</taxon>
        <taxon>Coscinodiscophyceae</taxon>
        <taxon>Thalassiosirophycidae</taxon>
        <taxon>Stephanodiscales</taxon>
        <taxon>Stephanodiscaceae</taxon>
        <taxon>Stephanodiscus</taxon>
    </lineage>
</organism>
<comment type="pathway">
    <text evidence="5">Porphyrin-containing compound metabolism; chlorophyll biosynthesis.</text>
</comment>
<evidence type="ECO:0000256" key="2">
    <source>
        <dbReference type="ARBA" id="ARBA00002869"/>
    </source>
</evidence>
<feature type="domain" description="Porphobilinogen deaminase N-terminal" evidence="15">
    <location>
        <begin position="133"/>
        <end position="344"/>
    </location>
</feature>
<feature type="signal peptide" evidence="14">
    <location>
        <begin position="1"/>
        <end position="17"/>
    </location>
</feature>
<dbReference type="AlphaFoldDB" id="A0ABD3P9S3"/>
<dbReference type="FunFam" id="3.40.190.10:FF:000004">
    <property type="entry name" value="Porphobilinogen deaminase"/>
    <property type="match status" value="1"/>
</dbReference>
<dbReference type="GO" id="GO:0004418">
    <property type="term" value="F:hydroxymethylbilane synthase activity"/>
    <property type="evidence" value="ECO:0007669"/>
    <property type="project" value="UniProtKB-EC"/>
</dbReference>
<evidence type="ECO:0000256" key="1">
    <source>
        <dbReference type="ARBA" id="ARBA00001916"/>
    </source>
</evidence>
<evidence type="ECO:0000256" key="8">
    <source>
        <dbReference type="ARBA" id="ARBA00022528"/>
    </source>
</evidence>
<evidence type="ECO:0000313" key="18">
    <source>
        <dbReference type="Proteomes" id="UP001530315"/>
    </source>
</evidence>
<dbReference type="InterPro" id="IPR022417">
    <property type="entry name" value="Porphobilin_deaminase_N"/>
</dbReference>
<dbReference type="NCBIfam" id="TIGR00212">
    <property type="entry name" value="hemC"/>
    <property type="match status" value="1"/>
</dbReference>
<keyword evidence="10" id="KW-0808">Transferase</keyword>
<keyword evidence="8" id="KW-0150">Chloroplast</keyword>
<evidence type="ECO:0000256" key="7">
    <source>
        <dbReference type="ARBA" id="ARBA00012655"/>
    </source>
</evidence>
<dbReference type="GO" id="GO:0009507">
    <property type="term" value="C:chloroplast"/>
    <property type="evidence" value="ECO:0007669"/>
    <property type="project" value="UniProtKB-SubCell"/>
</dbReference>
<dbReference type="PRINTS" id="PR00151">
    <property type="entry name" value="PORPHBDMNASE"/>
</dbReference>
<gene>
    <name evidence="17" type="ORF">ACHAW5_006538</name>
</gene>
<keyword evidence="18" id="KW-1185">Reference proteome</keyword>
<dbReference type="InterPro" id="IPR036803">
    <property type="entry name" value="Porphobilinogen_deaminase_C_sf"/>
</dbReference>
<keyword evidence="14" id="KW-0732">Signal</keyword>
<evidence type="ECO:0000313" key="17">
    <source>
        <dbReference type="EMBL" id="KAL3784432.1"/>
    </source>
</evidence>
<feature type="domain" description="Porphobilinogen deaminase C-terminal" evidence="16">
    <location>
        <begin position="360"/>
        <end position="428"/>
    </location>
</feature>
<dbReference type="Pfam" id="PF03900">
    <property type="entry name" value="Porphobil_deamC"/>
    <property type="match status" value="1"/>
</dbReference>
<comment type="pathway">
    <text evidence="4">Porphyrin-containing compound metabolism; protoporphyrin-IX biosynthesis; coproporphyrinogen-III from 5-aminolevulinate: step 2/4.</text>
</comment>
<dbReference type="SUPFAM" id="SSF54782">
    <property type="entry name" value="Porphobilinogen deaminase (hydroxymethylbilane synthase), C-terminal domain"/>
    <property type="match status" value="1"/>
</dbReference>
<feature type="chain" id="PRO_5044786872" description="Porphobilinogen deaminase, chloroplastic" evidence="14">
    <location>
        <begin position="18"/>
        <end position="453"/>
    </location>
</feature>